<evidence type="ECO:0000259" key="1">
    <source>
        <dbReference type="Pfam" id="PF14780"/>
    </source>
</evidence>
<evidence type="ECO:0000313" key="2">
    <source>
        <dbReference type="Ensembl" id="ENSGWIP00000050089.1"/>
    </source>
</evidence>
<proteinExistence type="predicted"/>
<organism evidence="2 3">
    <name type="scientific">Gouania willdenowi</name>
    <name type="common">Blunt-snouted clingfish</name>
    <name type="synonym">Lepadogaster willdenowi</name>
    <dbReference type="NCBI Taxonomy" id="441366"/>
    <lineage>
        <taxon>Eukaryota</taxon>
        <taxon>Metazoa</taxon>
        <taxon>Chordata</taxon>
        <taxon>Craniata</taxon>
        <taxon>Vertebrata</taxon>
        <taxon>Euteleostomi</taxon>
        <taxon>Actinopterygii</taxon>
        <taxon>Neopterygii</taxon>
        <taxon>Teleostei</taxon>
        <taxon>Neoteleostei</taxon>
        <taxon>Acanthomorphata</taxon>
        <taxon>Ovalentaria</taxon>
        <taxon>Blenniimorphae</taxon>
        <taxon>Blenniiformes</taxon>
        <taxon>Gobiesocoidei</taxon>
        <taxon>Gobiesocidae</taxon>
        <taxon>Gobiesocinae</taxon>
        <taxon>Gouania</taxon>
    </lineage>
</organism>
<dbReference type="GO" id="GO:0045747">
    <property type="term" value="P:positive regulation of Notch signaling pathway"/>
    <property type="evidence" value="ECO:0007669"/>
    <property type="project" value="TreeGrafter"/>
</dbReference>
<dbReference type="AlphaFoldDB" id="A0A8C5NET4"/>
<dbReference type="PANTHER" id="PTHR34761">
    <property type="entry name" value="NUCLEOLUS AND NEURAL PROGENITOR PROTEIN"/>
    <property type="match status" value="1"/>
</dbReference>
<dbReference type="GO" id="GO:0005634">
    <property type="term" value="C:nucleus"/>
    <property type="evidence" value="ECO:0007669"/>
    <property type="project" value="TreeGrafter"/>
</dbReference>
<evidence type="ECO:0000313" key="3">
    <source>
        <dbReference type="Proteomes" id="UP000694680"/>
    </source>
</evidence>
<feature type="domain" description="Nucleolus and neural progenitor protein-like N-terminal" evidence="1">
    <location>
        <begin position="6"/>
        <end position="153"/>
    </location>
</feature>
<dbReference type="InterPro" id="IPR027951">
    <property type="entry name" value="Nepro_N"/>
</dbReference>
<dbReference type="PANTHER" id="PTHR34761:SF1">
    <property type="entry name" value="NUCLEOLUS AND NEURAL PROGENITOR PROTEIN"/>
    <property type="match status" value="1"/>
</dbReference>
<accession>A0A8C5NET4</accession>
<name>A0A8C5NET4_GOUWI</name>
<reference evidence="2" key="2">
    <citation type="submission" date="2025-08" db="UniProtKB">
        <authorList>
            <consortium name="Ensembl"/>
        </authorList>
    </citation>
    <scope>IDENTIFICATION</scope>
</reference>
<sequence length="358" mass="41194">MAAALWNYVNIPFPSAISIVRVPFTSETDKNIKALMVEMGRVQRLICSEMLQTEVRVLYELLYFLNNSFRGNKAFNCVKQVEQCINRLKDMKLDVALVDLSDACPQNIQRKLGLKTGECDVPSQPTLEWVCLKVLGASRLSTCTLTRCSKAFLEFRVVHLSMLLVVVRAVAQSRPMPFLTDFSLPKDLVEFLGPSEAHFLINHPTFIKNLKRKKFPAEVEIKRKKKRKEEDLGVAIKRGRARVSNSFSLRGQIYFSLFSLVSKGKSVPEEMHKVEIQKFQKQAMKAASFTHMSTHLEEMIQWCRSQRMKKEEQLLSFLHLKCKRMKKSLEDTKLSSFCICSDRLEKLDYKFAAVIILV</sequence>
<dbReference type="Ensembl" id="ENSGWIT00000054109.1">
    <property type="protein sequence ID" value="ENSGWIP00000050089.1"/>
    <property type="gene ID" value="ENSGWIG00000024392.1"/>
</dbReference>
<dbReference type="Pfam" id="PF14780">
    <property type="entry name" value="NEPRO_N"/>
    <property type="match status" value="1"/>
</dbReference>
<protein>
    <recommendedName>
        <fullName evidence="1">Nucleolus and neural progenitor protein-like N-terminal domain-containing protein</fullName>
    </recommendedName>
</protein>
<dbReference type="InterPro" id="IPR052835">
    <property type="entry name" value="Nepro"/>
</dbReference>
<reference evidence="2" key="3">
    <citation type="submission" date="2025-09" db="UniProtKB">
        <authorList>
            <consortium name="Ensembl"/>
        </authorList>
    </citation>
    <scope>IDENTIFICATION</scope>
</reference>
<keyword evidence="3" id="KW-1185">Reference proteome</keyword>
<reference evidence="2" key="1">
    <citation type="submission" date="2020-06" db="EMBL/GenBank/DDBJ databases">
        <authorList>
            <consortium name="Wellcome Sanger Institute Data Sharing"/>
        </authorList>
    </citation>
    <scope>NUCLEOTIDE SEQUENCE [LARGE SCALE GENOMIC DNA]</scope>
</reference>
<dbReference type="Proteomes" id="UP000694680">
    <property type="component" value="Chromosome 21"/>
</dbReference>